<dbReference type="ExpressionAtlas" id="M8BQX4">
    <property type="expression patterns" value="baseline"/>
</dbReference>
<organism evidence="2">
    <name type="scientific">Aegilops tauschii</name>
    <name type="common">Tausch's goatgrass</name>
    <name type="synonym">Aegilops squarrosa</name>
    <dbReference type="NCBI Taxonomy" id="37682"/>
    <lineage>
        <taxon>Eukaryota</taxon>
        <taxon>Viridiplantae</taxon>
        <taxon>Streptophyta</taxon>
        <taxon>Embryophyta</taxon>
        <taxon>Tracheophyta</taxon>
        <taxon>Spermatophyta</taxon>
        <taxon>Magnoliopsida</taxon>
        <taxon>Liliopsida</taxon>
        <taxon>Poales</taxon>
        <taxon>Poaceae</taxon>
        <taxon>BOP clade</taxon>
        <taxon>Pooideae</taxon>
        <taxon>Triticodae</taxon>
        <taxon>Triticeae</taxon>
        <taxon>Triticinae</taxon>
        <taxon>Aegilops</taxon>
    </lineage>
</organism>
<evidence type="ECO:0000313" key="2">
    <source>
        <dbReference type="EnsemblPlants" id="EMT24213"/>
    </source>
</evidence>
<reference evidence="2" key="1">
    <citation type="submission" date="2015-06" db="UniProtKB">
        <authorList>
            <consortium name="EnsemblPlants"/>
        </authorList>
    </citation>
    <scope>IDENTIFICATION</scope>
</reference>
<evidence type="ECO:0000256" key="1">
    <source>
        <dbReference type="SAM" id="MobiDB-lite"/>
    </source>
</evidence>
<proteinExistence type="predicted"/>
<protein>
    <submittedName>
        <fullName evidence="2">Uncharacterized protein</fullName>
    </submittedName>
</protein>
<dbReference type="AlphaFoldDB" id="M8BQX4"/>
<feature type="compositionally biased region" description="Basic and acidic residues" evidence="1">
    <location>
        <begin position="137"/>
        <end position="146"/>
    </location>
</feature>
<sequence>MALGLRRSRMEVLMAEGAKDGPQASSRWRRPRGRGSESGSEGMEVNNECSGEERKAALQAVVLGRERCWRRQEQLVSSPRLISWMKAPVPGAPGLENVFLQNFAKGTYTEGTEGVWVTMVIVGSHVREVEVITPRSRDVGRSDAKTGTEVMEDAGQQSAQQGKELGKRDQRGKEQAMALNAGLSFASTLLTAEEDKDQQPMDAIWCCVQQVLGYEIPLQKNNEDAPSVIQFNQVPTTYVSRTCWIPILNQIEMSWHYHGVNLPSVTNYSHMPKYKMASVKQEEANTTSDISGSQITHDELCRKHNKPFEYIHRPREYFTVPFSMGSLFPHMDGDQGELPITIGDGTTAITSSFIKGVDKRATITRGWSDFFHRAHMNKGQAYAFAFKCTSKGLCLIVYISKLQEPLVI</sequence>
<feature type="compositionally biased region" description="Basic and acidic residues" evidence="1">
    <location>
        <begin position="164"/>
        <end position="173"/>
    </location>
</feature>
<accession>M8BQX4</accession>
<name>M8BQX4_AEGTA</name>
<feature type="region of interest" description="Disordered" evidence="1">
    <location>
        <begin position="137"/>
        <end position="173"/>
    </location>
</feature>
<dbReference type="EnsemblPlants" id="EMT24213">
    <property type="protein sequence ID" value="EMT24213"/>
    <property type="gene ID" value="F775_06595"/>
</dbReference>
<feature type="region of interest" description="Disordered" evidence="1">
    <location>
        <begin position="14"/>
        <end position="51"/>
    </location>
</feature>